<gene>
    <name evidence="2" type="ORF">XAT740_LOCUS31103</name>
</gene>
<dbReference type="EMBL" id="CAJNOR010002811">
    <property type="protein sequence ID" value="CAF1343814.1"/>
    <property type="molecule type" value="Genomic_DNA"/>
</dbReference>
<keyword evidence="3" id="KW-1185">Reference proteome</keyword>
<dbReference type="GO" id="GO:0071949">
    <property type="term" value="F:FAD binding"/>
    <property type="evidence" value="ECO:0007669"/>
    <property type="project" value="InterPro"/>
</dbReference>
<dbReference type="SUPFAM" id="SSF51905">
    <property type="entry name" value="FAD/NAD(P)-binding domain"/>
    <property type="match status" value="1"/>
</dbReference>
<proteinExistence type="predicted"/>
<dbReference type="InterPro" id="IPR051704">
    <property type="entry name" value="FAD_aromatic-hydroxylase"/>
</dbReference>
<sequence length="345" mass="38267">MLKNILISGAGIAGPTLAFWLARYGMRVTVVERASKIRTEGQTIDVRGAGIEIMRKMGIDKIIRNSTTEEEGIKFVDGDNHIKAAFPVHAVGGPDFVSEIEIVRGELATILYEHTRNNVEYIFGDKITGIVDRDDRVQIKFAKTTDRDFDLVLIADGLGSRTRELVNSSYFSIPYEESDGTWARWYNAPGRRCIALRPDGRGRQTTRAYLAICISENIFEKSDVDNQKAELHKLFGDAGWEAPRVLSAMDRSTDFYLQEVAQLKMNTWSKGRIALLGDAGYCPSPISDMGTTVAIVGAYVLAGEIAHHKDYKDAFASYETILRPFITKAQALLPGAPQIANPQTQ</sequence>
<evidence type="ECO:0000313" key="2">
    <source>
        <dbReference type="EMBL" id="CAF1343814.1"/>
    </source>
</evidence>
<dbReference type="Proteomes" id="UP000663828">
    <property type="component" value="Unassembled WGS sequence"/>
</dbReference>
<dbReference type="AlphaFoldDB" id="A0A815GXQ2"/>
<accession>A0A815GXQ2</accession>
<evidence type="ECO:0000313" key="3">
    <source>
        <dbReference type="Proteomes" id="UP000663828"/>
    </source>
</evidence>
<organism evidence="2 3">
    <name type="scientific">Adineta ricciae</name>
    <name type="common">Rotifer</name>
    <dbReference type="NCBI Taxonomy" id="249248"/>
    <lineage>
        <taxon>Eukaryota</taxon>
        <taxon>Metazoa</taxon>
        <taxon>Spiralia</taxon>
        <taxon>Gnathifera</taxon>
        <taxon>Rotifera</taxon>
        <taxon>Eurotatoria</taxon>
        <taxon>Bdelloidea</taxon>
        <taxon>Adinetida</taxon>
        <taxon>Adinetidae</taxon>
        <taxon>Adineta</taxon>
    </lineage>
</organism>
<dbReference type="PANTHER" id="PTHR46865">
    <property type="entry name" value="OXIDOREDUCTASE-RELATED"/>
    <property type="match status" value="1"/>
</dbReference>
<feature type="domain" description="FAD-binding" evidence="1">
    <location>
        <begin position="5"/>
        <end position="325"/>
    </location>
</feature>
<dbReference type="PANTHER" id="PTHR46865:SF2">
    <property type="entry name" value="MONOOXYGENASE"/>
    <property type="match status" value="1"/>
</dbReference>
<dbReference type="InterPro" id="IPR036188">
    <property type="entry name" value="FAD/NAD-bd_sf"/>
</dbReference>
<dbReference type="Gene3D" id="3.30.9.10">
    <property type="entry name" value="D-Amino Acid Oxidase, subunit A, domain 2"/>
    <property type="match status" value="1"/>
</dbReference>
<dbReference type="Pfam" id="PF01494">
    <property type="entry name" value="FAD_binding_3"/>
    <property type="match status" value="1"/>
</dbReference>
<dbReference type="InterPro" id="IPR002938">
    <property type="entry name" value="FAD-bd"/>
</dbReference>
<comment type="caution">
    <text evidence="2">The sequence shown here is derived from an EMBL/GenBank/DDBJ whole genome shotgun (WGS) entry which is preliminary data.</text>
</comment>
<dbReference type="Gene3D" id="3.50.50.60">
    <property type="entry name" value="FAD/NAD(P)-binding domain"/>
    <property type="match status" value="1"/>
</dbReference>
<protein>
    <recommendedName>
        <fullName evidence="1">FAD-binding domain-containing protein</fullName>
    </recommendedName>
</protein>
<name>A0A815GXQ2_ADIRI</name>
<evidence type="ECO:0000259" key="1">
    <source>
        <dbReference type="Pfam" id="PF01494"/>
    </source>
</evidence>
<dbReference type="PRINTS" id="PR00420">
    <property type="entry name" value="RNGMNOXGNASE"/>
</dbReference>
<reference evidence="2" key="1">
    <citation type="submission" date="2021-02" db="EMBL/GenBank/DDBJ databases">
        <authorList>
            <person name="Nowell W R."/>
        </authorList>
    </citation>
    <scope>NUCLEOTIDE SEQUENCE</scope>
</reference>